<sequence>MLDLFENMEVPELTVVIDDYYKIETAEINQFLRSLILGEIPWLHIVLIGRKMPELDVEELKIKGMCFFISAQDIAFREEEIYQYLEIISFHGDEQLKEQISVSAGGWIAAVYLMAVSYQKDEKEGMLDSLNSMLKKAFFDPYDTRIQEFLYKLSFFDMVTEKQVIYLFEDPEASLLLRKLYSENAFIMLEHAGEYKFHQIYLDFLQMEREGYTLDIKHLMDRAGEWYSMQNDHALAFKYWMLAGNYKAVLNELEKTDIRNINSIDRKLIFEVYRQIEDDWKYEYPIATLKYIWLVILFVDKHRGENMLYEFERYFKQHDHKRYTRNQILGEIAIVSTTVAFNDAEKVVYYTNRAAELLQGEKTIIRNRKGVLPYGVPHFTYDYYKKPGKYLDTVNILAEGFKSHIEVTDGCGMGCIPLIKAEYDLETGNFDQVERWVRKSMYESELWEQKPIYICTCLTLARLYLYEGRWEEVKKILDKLQKKMRMEQNTIILNALDNCIGYIYGCLGEYERIPSWIRSGDTSVNTSRYQGSAFNYVVCGKAMLLEKKYEELDIASEVFQEYFGVFQNQLGY</sequence>
<dbReference type="InterPro" id="IPR059106">
    <property type="entry name" value="WHD_MalT"/>
</dbReference>
<evidence type="ECO:0000313" key="2">
    <source>
        <dbReference type="EMBL" id="HIZ06847.1"/>
    </source>
</evidence>
<evidence type="ECO:0000313" key="3">
    <source>
        <dbReference type="Proteomes" id="UP000824024"/>
    </source>
</evidence>
<dbReference type="AlphaFoldDB" id="A0A9D2D1I0"/>
<reference evidence="2" key="2">
    <citation type="submission" date="2021-04" db="EMBL/GenBank/DDBJ databases">
        <authorList>
            <person name="Gilroy R."/>
        </authorList>
    </citation>
    <scope>NUCLEOTIDE SEQUENCE</scope>
    <source>
        <strain evidence="2">CHK192-9172</strain>
    </source>
</reference>
<dbReference type="Pfam" id="PF25873">
    <property type="entry name" value="WHD_MalT"/>
    <property type="match status" value="1"/>
</dbReference>
<evidence type="ECO:0000259" key="1">
    <source>
        <dbReference type="Pfam" id="PF25873"/>
    </source>
</evidence>
<feature type="non-terminal residue" evidence="2">
    <location>
        <position position="572"/>
    </location>
</feature>
<dbReference type="EMBL" id="DXCH01000076">
    <property type="protein sequence ID" value="HIZ06847.1"/>
    <property type="molecule type" value="Genomic_DNA"/>
</dbReference>
<comment type="caution">
    <text evidence="2">The sequence shown here is derived from an EMBL/GenBank/DDBJ whole genome shotgun (WGS) entry which is preliminary data.</text>
</comment>
<feature type="domain" description="MalT-like winged helix" evidence="1">
    <location>
        <begin position="139"/>
        <end position="208"/>
    </location>
</feature>
<dbReference type="Proteomes" id="UP000824024">
    <property type="component" value="Unassembled WGS sequence"/>
</dbReference>
<accession>A0A9D2D1I0</accession>
<name>A0A9D2D1I0_9FIRM</name>
<gene>
    <name evidence="2" type="ORF">IAA08_02790</name>
</gene>
<protein>
    <recommendedName>
        <fullName evidence="1">MalT-like winged helix domain-containing protein</fullName>
    </recommendedName>
</protein>
<organism evidence="2 3">
    <name type="scientific">Candidatus Eubacterium avistercoris</name>
    <dbReference type="NCBI Taxonomy" id="2838567"/>
    <lineage>
        <taxon>Bacteria</taxon>
        <taxon>Bacillati</taxon>
        <taxon>Bacillota</taxon>
        <taxon>Clostridia</taxon>
        <taxon>Eubacteriales</taxon>
        <taxon>Eubacteriaceae</taxon>
        <taxon>Eubacterium</taxon>
    </lineage>
</organism>
<reference evidence="2" key="1">
    <citation type="journal article" date="2021" name="PeerJ">
        <title>Extensive microbial diversity within the chicken gut microbiome revealed by metagenomics and culture.</title>
        <authorList>
            <person name="Gilroy R."/>
            <person name="Ravi A."/>
            <person name="Getino M."/>
            <person name="Pursley I."/>
            <person name="Horton D.L."/>
            <person name="Alikhan N.F."/>
            <person name="Baker D."/>
            <person name="Gharbi K."/>
            <person name="Hall N."/>
            <person name="Watson M."/>
            <person name="Adriaenssens E.M."/>
            <person name="Foster-Nyarko E."/>
            <person name="Jarju S."/>
            <person name="Secka A."/>
            <person name="Antonio M."/>
            <person name="Oren A."/>
            <person name="Chaudhuri R.R."/>
            <person name="La Ragione R."/>
            <person name="Hildebrand F."/>
            <person name="Pallen M.J."/>
        </authorList>
    </citation>
    <scope>NUCLEOTIDE SEQUENCE</scope>
    <source>
        <strain evidence="2">CHK192-9172</strain>
    </source>
</reference>
<proteinExistence type="predicted"/>